<sequence>MNWIKLSINNGEMNGVLELDKLSNENKAALINGFFKAFGVDEVKSNVSKADATVNVSPAKFETSDRERIIPMKDIVTHMNEASAKLVASLSPIAQRMKEVMKPPLINSERNLSVQVGEKLAAAAETAKEKPEWWTTGIKYKDGVARHRCRYYCQNPGCQDKRNVYIRLDESEVKCHSCGQKLAVRLATGEYEDFDKMIPERDKFGNFFIADHPAME</sequence>
<gene>
    <name evidence="1" type="ORF">M5X12_16730</name>
</gene>
<proteinExistence type="predicted"/>
<evidence type="ECO:0008006" key="3">
    <source>
        <dbReference type="Google" id="ProtNLM"/>
    </source>
</evidence>
<dbReference type="Proteomes" id="UP001527181">
    <property type="component" value="Unassembled WGS sequence"/>
</dbReference>
<comment type="caution">
    <text evidence="1">The sequence shown here is derived from an EMBL/GenBank/DDBJ whole genome shotgun (WGS) entry which is preliminary data.</text>
</comment>
<name>A0ABT4H0N6_PAEAL</name>
<accession>A0ABT4H0N6</accession>
<dbReference type="RefSeq" id="WP_005542721.1">
    <property type="nucleotide sequence ID" value="NZ_JAMDLX010000140.1"/>
</dbReference>
<dbReference type="EMBL" id="JAMDNP010000032">
    <property type="protein sequence ID" value="MCY9762219.1"/>
    <property type="molecule type" value="Genomic_DNA"/>
</dbReference>
<protein>
    <recommendedName>
        <fullName evidence="3">Phage protein</fullName>
    </recommendedName>
</protein>
<dbReference type="GeneID" id="94487097"/>
<keyword evidence="2" id="KW-1185">Reference proteome</keyword>
<evidence type="ECO:0000313" key="2">
    <source>
        <dbReference type="Proteomes" id="UP001527181"/>
    </source>
</evidence>
<reference evidence="1 2" key="1">
    <citation type="submission" date="2022-05" db="EMBL/GenBank/DDBJ databases">
        <title>Genome Sequencing of Bee-Associated Microbes.</title>
        <authorList>
            <person name="Dunlap C."/>
        </authorList>
    </citation>
    <scope>NUCLEOTIDE SEQUENCE [LARGE SCALE GENOMIC DNA]</scope>
    <source>
        <strain evidence="1 2">NRRL B-04010</strain>
    </source>
</reference>
<evidence type="ECO:0000313" key="1">
    <source>
        <dbReference type="EMBL" id="MCY9762219.1"/>
    </source>
</evidence>
<organism evidence="1 2">
    <name type="scientific">Paenibacillus alvei</name>
    <name type="common">Bacillus alvei</name>
    <dbReference type="NCBI Taxonomy" id="44250"/>
    <lineage>
        <taxon>Bacteria</taxon>
        <taxon>Bacillati</taxon>
        <taxon>Bacillota</taxon>
        <taxon>Bacilli</taxon>
        <taxon>Bacillales</taxon>
        <taxon>Paenibacillaceae</taxon>
        <taxon>Paenibacillus</taxon>
    </lineage>
</organism>